<evidence type="ECO:0000256" key="1">
    <source>
        <dbReference type="SAM" id="Phobius"/>
    </source>
</evidence>
<feature type="domain" description="CHASE2" evidence="2">
    <location>
        <begin position="403"/>
        <end position="704"/>
    </location>
</feature>
<keyword evidence="1" id="KW-1133">Transmembrane helix</keyword>
<accession>A0A7Z9BUL3</accession>
<dbReference type="RefSeq" id="WP_083619392.1">
    <property type="nucleotide sequence ID" value="NZ_LR735009.1"/>
</dbReference>
<evidence type="ECO:0000313" key="3">
    <source>
        <dbReference type="EMBL" id="VXD21249.1"/>
    </source>
</evidence>
<organism evidence="3 4">
    <name type="scientific">Planktothrix paucivesiculata PCC 9631</name>
    <dbReference type="NCBI Taxonomy" id="671071"/>
    <lineage>
        <taxon>Bacteria</taxon>
        <taxon>Bacillati</taxon>
        <taxon>Cyanobacteriota</taxon>
        <taxon>Cyanophyceae</taxon>
        <taxon>Oscillatoriophycideae</taxon>
        <taxon>Oscillatoriales</taxon>
        <taxon>Microcoleaceae</taxon>
        <taxon>Planktothrix</taxon>
    </lineage>
</organism>
<feature type="transmembrane region" description="Helical" evidence="1">
    <location>
        <begin position="713"/>
        <end position="730"/>
    </location>
</feature>
<evidence type="ECO:0000259" key="2">
    <source>
        <dbReference type="SMART" id="SM01080"/>
    </source>
</evidence>
<dbReference type="Proteomes" id="UP000182190">
    <property type="component" value="Unassembled WGS sequence"/>
</dbReference>
<dbReference type="AlphaFoldDB" id="A0A7Z9BUL3"/>
<gene>
    <name evidence="3" type="ORF">PL9631_560004</name>
</gene>
<dbReference type="OrthoDB" id="444941at2"/>
<name>A0A7Z9BUL3_9CYAN</name>
<keyword evidence="4" id="KW-1185">Reference proteome</keyword>
<dbReference type="InterPro" id="IPR024983">
    <property type="entry name" value="CHAT_dom"/>
</dbReference>
<proteinExistence type="predicted"/>
<dbReference type="EMBL" id="CZCS02000197">
    <property type="protein sequence ID" value="VXD21249.1"/>
    <property type="molecule type" value="Genomic_DNA"/>
</dbReference>
<sequence>MTEKIVIIDLGKGSLTAGFPLVTARLSDLENPRPIKITGCLPAAPELISFYQCWRFIYQEIYHTLGIPSRIELEQEDITHVSEVELQEICTQYIHQFNQWLNFAEFRTIDQQLRSALQPTDEIQIILETSDFQVRHLPWQLWHFFHDYPRAELALSQPQYTRKTSVSVQGSKIRILAILGNKTGIDIAEDQKILTALPQTETFFLIEPNPQQLDQALWDSKGWDIMFFAGHSDSQDQERSGTFKINHQDKVSIKTLLPAFKKAIENGLQIAIFNSCDGLGLATELAQLNIPQTIVMREPVPDVVAQTFLKHFLQEFSQGQSLYLAVRQARERLYILENRFPCGSWLPVICQNPAIVSVSWQELKRRKNLHQLPSFELNKIKKIGLISLSITLLICLIRQGGWLQFWELKAYDGMMRSRPIERQDNRLLLVTASEADIQTLGAWPVSDQILTEFLQKLAQYQPRTIGLNFYRDLPVEPGYQRLINQFKTQNNLFLICKKPDKNDSGMAAPPDAPLLQVGFNDVMKDFDQILRRQLLFISNSQGCQTKRSLAIQLAFHYLKQQGIKPQNLPPNQIKLGNLILKPMKSDIGFYPKSDGKGYQIMLNYRLSEPIAPEVTFRQILNGEVDPNLIKDKLVLVGVNSISVKDEGHRTPYSPDQEVRGFMIQAQMVSHLLSAVLDHRPLLQVGSKWTDALWIGLWTLLGGVSAMFISDRGIIITLATTAAVFCAVSWGLFLGAIWTPVVPALLGLVGAGVWVWRLQLNKKI</sequence>
<feature type="transmembrane region" description="Helical" evidence="1">
    <location>
        <begin position="691"/>
        <end position="708"/>
    </location>
</feature>
<dbReference type="Pfam" id="PF12770">
    <property type="entry name" value="CHAT"/>
    <property type="match status" value="1"/>
</dbReference>
<dbReference type="SMART" id="SM01080">
    <property type="entry name" value="CHASE2"/>
    <property type="match status" value="1"/>
</dbReference>
<comment type="caution">
    <text evidence="3">The sequence shown here is derived from an EMBL/GenBank/DDBJ whole genome shotgun (WGS) entry which is preliminary data.</text>
</comment>
<dbReference type="InterPro" id="IPR007890">
    <property type="entry name" value="CHASE2"/>
</dbReference>
<evidence type="ECO:0000313" key="4">
    <source>
        <dbReference type="Proteomes" id="UP000182190"/>
    </source>
</evidence>
<feature type="transmembrane region" description="Helical" evidence="1">
    <location>
        <begin position="736"/>
        <end position="755"/>
    </location>
</feature>
<reference evidence="3" key="1">
    <citation type="submission" date="2019-10" db="EMBL/GenBank/DDBJ databases">
        <authorList>
            <consortium name="Genoscope - CEA"/>
            <person name="William W."/>
        </authorList>
    </citation>
    <scope>NUCLEOTIDE SEQUENCE [LARGE SCALE GENOMIC DNA]</scope>
    <source>
        <strain evidence="3">BBR_PRJEB10994</strain>
    </source>
</reference>
<keyword evidence="1" id="KW-0472">Membrane</keyword>
<protein>
    <recommendedName>
        <fullName evidence="2">CHASE2 domain-containing protein</fullName>
    </recommendedName>
</protein>
<dbReference type="Pfam" id="PF05226">
    <property type="entry name" value="CHASE2"/>
    <property type="match status" value="1"/>
</dbReference>
<keyword evidence="1" id="KW-0812">Transmembrane</keyword>